<dbReference type="Pfam" id="PF00361">
    <property type="entry name" value="Proton_antipo_M"/>
    <property type="match status" value="1"/>
</dbReference>
<evidence type="ECO:0000256" key="14">
    <source>
        <dbReference type="ARBA" id="ARBA00023128"/>
    </source>
</evidence>
<organism evidence="20">
    <name type="scientific">Hydraena gracilis</name>
    <dbReference type="NCBI Taxonomy" id="290660"/>
    <lineage>
        <taxon>Eukaryota</taxon>
        <taxon>Metazoa</taxon>
        <taxon>Ecdysozoa</taxon>
        <taxon>Arthropoda</taxon>
        <taxon>Hexapoda</taxon>
        <taxon>Insecta</taxon>
        <taxon>Pterygota</taxon>
        <taxon>Neoptera</taxon>
        <taxon>Endopterygota</taxon>
        <taxon>Coleoptera</taxon>
        <taxon>Polyphaga</taxon>
        <taxon>Staphyliniformia</taxon>
        <taxon>Hydraenidae</taxon>
        <taxon>Hydraeninae</taxon>
        <taxon>Hydraena</taxon>
    </lineage>
</organism>
<dbReference type="PANTHER" id="PTHR43507">
    <property type="entry name" value="NADH-UBIQUINONE OXIDOREDUCTASE CHAIN 4"/>
    <property type="match status" value="1"/>
</dbReference>
<evidence type="ECO:0000256" key="5">
    <source>
        <dbReference type="ARBA" id="ARBA00021006"/>
    </source>
</evidence>
<feature type="transmembrane region" description="Helical" evidence="17">
    <location>
        <begin position="341"/>
        <end position="359"/>
    </location>
</feature>
<feature type="transmembrane region" description="Helical" evidence="17">
    <location>
        <begin position="209"/>
        <end position="230"/>
    </location>
</feature>
<keyword evidence="8 17" id="KW-0812">Transmembrane</keyword>
<reference evidence="20" key="1">
    <citation type="submission" date="2020-06" db="EMBL/GenBank/DDBJ databases">
        <title>DNAmark Project.</title>
        <authorList>
            <person name="Leerhoei F."/>
        </authorList>
    </citation>
    <scope>NUCLEOTIDE SEQUENCE</scope>
    <source>
        <strain evidence="20">DM1289</strain>
    </source>
</reference>
<comment type="function">
    <text evidence="17">Core subunit of the mitochondrial membrane respiratory chain NADH dehydrogenase (Complex I) which catalyzes electron transfer from NADH through the respiratory chain, using ubiquinone as an electron acceptor. Essential for the catalytic activity and assembly of complex I.</text>
</comment>
<dbReference type="AlphaFoldDB" id="A0A7D7ADL1"/>
<evidence type="ECO:0000259" key="19">
    <source>
        <dbReference type="Pfam" id="PF01059"/>
    </source>
</evidence>
<keyword evidence="7 17" id="KW-0679">Respiratory chain</keyword>
<dbReference type="EMBL" id="MT628557">
    <property type="protein sequence ID" value="QLY90209.1"/>
    <property type="molecule type" value="Genomic_DNA"/>
</dbReference>
<evidence type="ECO:0000256" key="13">
    <source>
        <dbReference type="ARBA" id="ARBA00023075"/>
    </source>
</evidence>
<dbReference type="GO" id="GO:0031966">
    <property type="term" value="C:mitochondrial membrane"/>
    <property type="evidence" value="ECO:0007669"/>
    <property type="project" value="UniProtKB-SubCell"/>
</dbReference>
<feature type="domain" description="NADH:quinone oxidoreductase/Mrp antiporter transmembrane" evidence="18">
    <location>
        <begin position="106"/>
        <end position="385"/>
    </location>
</feature>
<evidence type="ECO:0000256" key="17">
    <source>
        <dbReference type="RuleBase" id="RU003297"/>
    </source>
</evidence>
<sequence length="449" mass="52666">MMKFLMMMIMMIPLSILKRNFWLSQFFFFLISFMFLFSFSFNYLFMNMSYFMGCDLLSYMMILLSFWICSLMILASYKLYMTNYYSNFFIFIVLMLMISLYCTFSSMNLFIFYLFFEMSLIPTLILIIGWGYQPERIQAGVYLLFYTMLASLPMMISMFYLYSNMKSLEFYFLVNMNYILLYFSMNLVFFVKIPMYFVHLWLPKAHVEAPVSGSMILAGIMLKLGGYGLIRVMNLFILIGLKINFIIIIISLLGSIYISLICLRQVDIKALIAYSSVSHMGLVLAGIMTLNYWGMCGSLVMMIAHGLCSSGLFCLANINYERLNSRSLFLNKGLINIMPSMSLWWFLFSICNMSAPPSLNLLGEVMLINSLMSWSVLSMIMLFLILFFSAVYSLYLYSYTQHGIIYNLYSFHNGYVREFLLMFLHWLPLNMLIMKSEYLTLFIYLNSLI</sequence>
<evidence type="ECO:0000256" key="3">
    <source>
        <dbReference type="ARBA" id="ARBA00009025"/>
    </source>
</evidence>
<evidence type="ECO:0000256" key="1">
    <source>
        <dbReference type="ARBA" id="ARBA00003257"/>
    </source>
</evidence>
<dbReference type="GO" id="GO:0048039">
    <property type="term" value="F:ubiquinone binding"/>
    <property type="evidence" value="ECO:0007669"/>
    <property type="project" value="TreeGrafter"/>
</dbReference>
<evidence type="ECO:0000256" key="12">
    <source>
        <dbReference type="ARBA" id="ARBA00023027"/>
    </source>
</evidence>
<feature type="transmembrane region" description="Helical" evidence="17">
    <location>
        <begin position="56"/>
        <end position="77"/>
    </location>
</feature>
<keyword evidence="14 17" id="KW-0496">Mitochondrion</keyword>
<keyword evidence="12 17" id="KW-0520">NAD</keyword>
<name>A0A7D7ADL1_9COLE</name>
<keyword evidence="11 17" id="KW-1133">Transmembrane helix</keyword>
<proteinExistence type="inferred from homology"/>
<comment type="subcellular location">
    <subcellularLocation>
        <location evidence="2 17">Mitochondrion membrane</location>
        <topology evidence="2 17">Multi-pass membrane protein</topology>
    </subcellularLocation>
</comment>
<feature type="transmembrane region" description="Helical" evidence="17">
    <location>
        <begin position="182"/>
        <end position="202"/>
    </location>
</feature>
<dbReference type="InterPro" id="IPR000260">
    <property type="entry name" value="NADH4_N"/>
</dbReference>
<feature type="transmembrane region" description="Helical" evidence="17">
    <location>
        <begin position="271"/>
        <end position="293"/>
    </location>
</feature>
<dbReference type="PRINTS" id="PR01437">
    <property type="entry name" value="NUOXDRDTASE4"/>
</dbReference>
<evidence type="ECO:0000256" key="9">
    <source>
        <dbReference type="ARBA" id="ARBA00022967"/>
    </source>
</evidence>
<evidence type="ECO:0000256" key="11">
    <source>
        <dbReference type="ARBA" id="ARBA00022989"/>
    </source>
</evidence>
<gene>
    <name evidence="20" type="primary">ND4</name>
</gene>
<evidence type="ECO:0000259" key="18">
    <source>
        <dbReference type="Pfam" id="PF00361"/>
    </source>
</evidence>
<dbReference type="InterPro" id="IPR003918">
    <property type="entry name" value="NADH_UbQ_OxRdtase"/>
</dbReference>
<feature type="transmembrane region" description="Helical" evidence="17">
    <location>
        <begin position="371"/>
        <end position="398"/>
    </location>
</feature>
<evidence type="ECO:0000256" key="8">
    <source>
        <dbReference type="ARBA" id="ARBA00022692"/>
    </source>
</evidence>
<feature type="domain" description="NADH:ubiquinone oxidoreductase chain 4 N-terminal" evidence="19">
    <location>
        <begin position="1"/>
        <end position="103"/>
    </location>
</feature>
<comment type="function">
    <text evidence="1">Core subunit of the mitochondrial membrane respiratory chain NADH dehydrogenase (Complex I) that is believed to belong to the minimal assembly required for catalysis. Complex I functions in the transfer of electrons from NADH to the respiratory chain. The immediate electron acceptor for the enzyme is believed to be ubiquinone.</text>
</comment>
<keyword evidence="9" id="KW-1278">Translocase</keyword>
<evidence type="ECO:0000256" key="6">
    <source>
        <dbReference type="ARBA" id="ARBA00022448"/>
    </source>
</evidence>
<comment type="similarity">
    <text evidence="3 17">Belongs to the complex I subunit 4 family.</text>
</comment>
<dbReference type="PANTHER" id="PTHR43507:SF20">
    <property type="entry name" value="NADH-UBIQUINONE OXIDOREDUCTASE CHAIN 4"/>
    <property type="match status" value="1"/>
</dbReference>
<evidence type="ECO:0000313" key="20">
    <source>
        <dbReference type="EMBL" id="QLY90209.1"/>
    </source>
</evidence>
<dbReference type="Pfam" id="PF01059">
    <property type="entry name" value="Oxidored_q5_N"/>
    <property type="match status" value="1"/>
</dbReference>
<evidence type="ECO:0000256" key="4">
    <source>
        <dbReference type="ARBA" id="ARBA00012944"/>
    </source>
</evidence>
<accession>A0A7D7ADL1</accession>
<dbReference type="InterPro" id="IPR001750">
    <property type="entry name" value="ND/Mrp_TM"/>
</dbReference>
<keyword evidence="6 17" id="KW-0813">Transport</keyword>
<feature type="transmembrane region" description="Helical" evidence="17">
    <location>
        <begin position="21"/>
        <end position="44"/>
    </location>
</feature>
<dbReference type="GO" id="GO:0008137">
    <property type="term" value="F:NADH dehydrogenase (ubiquinone) activity"/>
    <property type="evidence" value="ECO:0007669"/>
    <property type="project" value="UniProtKB-UniRule"/>
</dbReference>
<feature type="transmembrane region" description="Helical" evidence="17">
    <location>
        <begin position="139"/>
        <end position="162"/>
    </location>
</feature>
<dbReference type="GO" id="GO:0042773">
    <property type="term" value="P:ATP synthesis coupled electron transport"/>
    <property type="evidence" value="ECO:0007669"/>
    <property type="project" value="InterPro"/>
</dbReference>
<comment type="catalytic activity">
    <reaction evidence="16 17">
        <text>a ubiquinone + NADH + 5 H(+)(in) = a ubiquinol + NAD(+) + 4 H(+)(out)</text>
        <dbReference type="Rhea" id="RHEA:29091"/>
        <dbReference type="Rhea" id="RHEA-COMP:9565"/>
        <dbReference type="Rhea" id="RHEA-COMP:9566"/>
        <dbReference type="ChEBI" id="CHEBI:15378"/>
        <dbReference type="ChEBI" id="CHEBI:16389"/>
        <dbReference type="ChEBI" id="CHEBI:17976"/>
        <dbReference type="ChEBI" id="CHEBI:57540"/>
        <dbReference type="ChEBI" id="CHEBI:57945"/>
        <dbReference type="EC" id="7.1.1.2"/>
    </reaction>
</comment>
<feature type="transmembrane region" description="Helical" evidence="17">
    <location>
        <begin position="110"/>
        <end position="132"/>
    </location>
</feature>
<feature type="transmembrane region" description="Helical" evidence="17">
    <location>
        <begin position="299"/>
        <end position="320"/>
    </location>
</feature>
<feature type="transmembrane region" description="Helical" evidence="17">
    <location>
        <begin position="236"/>
        <end position="259"/>
    </location>
</feature>
<keyword evidence="13 17" id="KW-0830">Ubiquinone</keyword>
<evidence type="ECO:0000256" key="15">
    <source>
        <dbReference type="ARBA" id="ARBA00023136"/>
    </source>
</evidence>
<feature type="transmembrane region" description="Helical" evidence="17">
    <location>
        <begin position="84"/>
        <end position="104"/>
    </location>
</feature>
<protein>
    <recommendedName>
        <fullName evidence="5 17">NADH-ubiquinone oxidoreductase chain 4</fullName>
        <ecNumber evidence="4 17">7.1.1.2</ecNumber>
    </recommendedName>
</protein>
<dbReference type="EC" id="7.1.1.2" evidence="4 17"/>
<evidence type="ECO:0000256" key="2">
    <source>
        <dbReference type="ARBA" id="ARBA00004225"/>
    </source>
</evidence>
<geneLocation type="mitochondrion" evidence="20"/>
<evidence type="ECO:0000256" key="16">
    <source>
        <dbReference type="ARBA" id="ARBA00049551"/>
    </source>
</evidence>
<evidence type="ECO:0000256" key="10">
    <source>
        <dbReference type="ARBA" id="ARBA00022982"/>
    </source>
</evidence>
<dbReference type="GO" id="GO:0015990">
    <property type="term" value="P:electron transport coupled proton transport"/>
    <property type="evidence" value="ECO:0007669"/>
    <property type="project" value="TreeGrafter"/>
</dbReference>
<keyword evidence="15 17" id="KW-0472">Membrane</keyword>
<dbReference type="GO" id="GO:0003954">
    <property type="term" value="F:NADH dehydrogenase activity"/>
    <property type="evidence" value="ECO:0007669"/>
    <property type="project" value="TreeGrafter"/>
</dbReference>
<evidence type="ECO:0000256" key="7">
    <source>
        <dbReference type="ARBA" id="ARBA00022660"/>
    </source>
</evidence>
<keyword evidence="10 17" id="KW-0249">Electron transport</keyword>